<organism evidence="1 2">
    <name type="scientific">Chlamydomonas eustigma</name>
    <dbReference type="NCBI Taxonomy" id="1157962"/>
    <lineage>
        <taxon>Eukaryota</taxon>
        <taxon>Viridiplantae</taxon>
        <taxon>Chlorophyta</taxon>
        <taxon>core chlorophytes</taxon>
        <taxon>Chlorophyceae</taxon>
        <taxon>CS clade</taxon>
        <taxon>Chlamydomonadales</taxon>
        <taxon>Chlamydomonadaceae</taxon>
        <taxon>Chlamydomonas</taxon>
    </lineage>
</organism>
<dbReference type="OrthoDB" id="530504at2759"/>
<evidence type="ECO:0000313" key="1">
    <source>
        <dbReference type="EMBL" id="GAX72578.1"/>
    </source>
</evidence>
<keyword evidence="2" id="KW-1185">Reference proteome</keyword>
<accession>A0A250WP30</accession>
<sequence length="125" mass="14674">MAPQVEYQVMEDCIVILRFQSPDSMNQLLDPISNRVDGPIKNRMGHNFPRDEMTKEEIAQVLPKPLHKSCKYVIACVRGNTQTLKHELCHARYFTNPKYRAEINHVWSHVLTEKQRTYIAGFMMR</sequence>
<comment type="caution">
    <text evidence="1">The sequence shown here is derived from an EMBL/GenBank/DDBJ whole genome shotgun (WGS) entry which is preliminary data.</text>
</comment>
<dbReference type="Proteomes" id="UP000232323">
    <property type="component" value="Unassembled WGS sequence"/>
</dbReference>
<protein>
    <submittedName>
        <fullName evidence="1">Uncharacterized protein</fullName>
    </submittedName>
</protein>
<dbReference type="EMBL" id="BEGY01000001">
    <property type="protein sequence ID" value="GAX72578.1"/>
    <property type="molecule type" value="Genomic_DNA"/>
</dbReference>
<reference evidence="1 2" key="1">
    <citation type="submission" date="2017-08" db="EMBL/GenBank/DDBJ databases">
        <title>Acidophilic green algal genome provides insights into adaptation to an acidic environment.</title>
        <authorList>
            <person name="Hirooka S."/>
            <person name="Hirose Y."/>
            <person name="Kanesaki Y."/>
            <person name="Higuchi S."/>
            <person name="Fujiwara T."/>
            <person name="Onuma R."/>
            <person name="Era A."/>
            <person name="Ohbayashi R."/>
            <person name="Uzuka A."/>
            <person name="Nozaki H."/>
            <person name="Yoshikawa H."/>
            <person name="Miyagishima S.Y."/>
        </authorList>
    </citation>
    <scope>NUCLEOTIDE SEQUENCE [LARGE SCALE GENOMIC DNA]</scope>
    <source>
        <strain evidence="1 2">NIES-2499</strain>
    </source>
</reference>
<gene>
    <name evidence="1" type="ORF">CEUSTIGMA_g34.t1</name>
</gene>
<name>A0A250WP30_9CHLO</name>
<dbReference type="AlphaFoldDB" id="A0A250WP30"/>
<proteinExistence type="predicted"/>
<evidence type="ECO:0000313" key="2">
    <source>
        <dbReference type="Proteomes" id="UP000232323"/>
    </source>
</evidence>